<evidence type="ECO:0000256" key="8">
    <source>
        <dbReference type="ARBA" id="ARBA00022989"/>
    </source>
</evidence>
<dbReference type="FunFam" id="2.60.40.60:FF:000081">
    <property type="entry name" value="protocadherin Fat 4"/>
    <property type="match status" value="1"/>
</dbReference>
<feature type="region of interest" description="Disordered" evidence="12">
    <location>
        <begin position="2578"/>
        <end position="2654"/>
    </location>
</feature>
<evidence type="ECO:0000256" key="13">
    <source>
        <dbReference type="SAM" id="Phobius"/>
    </source>
</evidence>
<protein>
    <submittedName>
        <fullName evidence="15">Protein dachsous</fullName>
    </submittedName>
</protein>
<feature type="domain" description="Cadherin" evidence="14">
    <location>
        <begin position="323"/>
        <end position="428"/>
    </location>
</feature>
<keyword evidence="10" id="KW-0325">Glycoprotein</keyword>
<keyword evidence="7" id="KW-0130">Cell adhesion</keyword>
<evidence type="ECO:0000256" key="12">
    <source>
        <dbReference type="SAM" id="MobiDB-lite"/>
    </source>
</evidence>
<evidence type="ECO:0000256" key="5">
    <source>
        <dbReference type="ARBA" id="ARBA00022737"/>
    </source>
</evidence>
<feature type="transmembrane region" description="Helical" evidence="13">
    <location>
        <begin position="2325"/>
        <end position="2348"/>
    </location>
</feature>
<keyword evidence="8 13" id="KW-1133">Transmembrane helix</keyword>
<feature type="compositionally biased region" description="Basic residues" evidence="12">
    <location>
        <begin position="2394"/>
        <end position="2404"/>
    </location>
</feature>
<evidence type="ECO:0000256" key="6">
    <source>
        <dbReference type="ARBA" id="ARBA00022837"/>
    </source>
</evidence>
<feature type="domain" description="Cadherin" evidence="14">
    <location>
        <begin position="1892"/>
        <end position="1997"/>
    </location>
</feature>
<feature type="domain" description="Cadherin" evidence="14">
    <location>
        <begin position="644"/>
        <end position="740"/>
    </location>
</feature>
<keyword evidence="6 11" id="KW-0106">Calcium</keyword>
<keyword evidence="16" id="KW-1185">Reference proteome</keyword>
<dbReference type="CDD" id="cd11304">
    <property type="entry name" value="Cadherin_repeat"/>
    <property type="match status" value="22"/>
</dbReference>
<dbReference type="OrthoDB" id="6252479at2759"/>
<feature type="compositionally biased region" description="Polar residues" evidence="12">
    <location>
        <begin position="2602"/>
        <end position="2618"/>
    </location>
</feature>
<evidence type="ECO:0000259" key="14">
    <source>
        <dbReference type="PROSITE" id="PS50268"/>
    </source>
</evidence>
<dbReference type="GO" id="GO:0048731">
    <property type="term" value="P:system development"/>
    <property type="evidence" value="ECO:0007669"/>
    <property type="project" value="UniProtKB-ARBA"/>
</dbReference>
<proteinExistence type="predicted"/>
<feature type="domain" description="Cadherin" evidence="14">
    <location>
        <begin position="429"/>
        <end position="534"/>
    </location>
</feature>
<dbReference type="GO" id="GO:0048729">
    <property type="term" value="P:tissue morphogenesis"/>
    <property type="evidence" value="ECO:0007669"/>
    <property type="project" value="UniProtKB-ARBA"/>
</dbReference>
<dbReference type="Gene3D" id="2.60.40.60">
    <property type="entry name" value="Cadherins"/>
    <property type="match status" value="22"/>
</dbReference>
<feature type="domain" description="Cadherin" evidence="14">
    <location>
        <begin position="741"/>
        <end position="846"/>
    </location>
</feature>
<reference evidence="16" key="1">
    <citation type="submission" date="2017-01" db="EMBL/GenBank/DDBJ databases">
        <title>Comparative genomics of anhydrobiosis in the tardigrade Hypsibius dujardini.</title>
        <authorList>
            <person name="Yoshida Y."/>
            <person name="Koutsovoulos G."/>
            <person name="Laetsch D."/>
            <person name="Stevens L."/>
            <person name="Kumar S."/>
            <person name="Horikawa D."/>
            <person name="Ishino K."/>
            <person name="Komine S."/>
            <person name="Tomita M."/>
            <person name="Blaxter M."/>
            <person name="Arakawa K."/>
        </authorList>
    </citation>
    <scope>NUCLEOTIDE SEQUENCE [LARGE SCALE GENOMIC DNA]</scope>
    <source>
        <strain evidence="16">Z151</strain>
    </source>
</reference>
<dbReference type="InterPro" id="IPR002126">
    <property type="entry name" value="Cadherin-like_dom"/>
</dbReference>
<dbReference type="PRINTS" id="PR00205">
    <property type="entry name" value="CADHERIN"/>
</dbReference>
<dbReference type="FunFam" id="2.60.40.60:FF:000033">
    <property type="entry name" value="FAT atypical cadherin 1"/>
    <property type="match status" value="1"/>
</dbReference>
<sequence length="2654" mass="290627">MRRAALIVNVVKGPNSVSRFPPYEKLSRLAEVRADGSGCSSSGKIHYSKHPSWTDEYFQINSETGEICLLRSLDNVRTPVRQLVIQATDKSNASTTAFVQLHLPPITVFRSRYFVTDIFHTGLHNAAPTGTPVVQLKPEEETEDACGWRFVYSITGGNDNQLFQVDPRTGLISVSSSVRDHVGLHRLLVTVQEVSGKGQPDMAVVVVAQLQVFVKVDTQEAYFAAKIFKFTLGEDASIGATAGSLQVLPQHSTVKFLIQPPGSTAFEVDADSGLVRTKTGLDRDAKGWYVFNVIAQYPDAVGQDTAQVMITVGDMDDNVPLFRTAEVALHVPEGGTTGDAIFQASALDGDGRYRRPLHYTLTSQASQEHFHLDQSSGLLTIAKPLDYETASAHQLSIHAIELGAPFPTHATLLVKVLVIDRNDHSPIFENSTYQVTVAEDSVVGTVLLKVKANDADSGKSGRVTYQLSTTSDEASIFGVYPQTGEIYLRQELDREQRDSYIFHIQASDHGRPQFKSLTTIKVFITDVNDNEPVFSSVHYNFTIYENAAAGAFVGKVVATDKDAGVYGQVSFQLLCNESYFEISSNTGEIFSKKTLDREELSSYGCTVTATDSVFATVATLTVTVLDVNDNAPVFTLPIEPVVWITEGEPEGTEVLRVSATDADDRDFGRITYALNSDEDSYAFSIHPATGTVRSRVVLDHEKQSLFRLMVIASDRGEPARTAQRAITVHVVDLNDNRPTFSSNVVTIEIVEGTSAGVEIGTVLAVDADSGENGRVSYSIIRGNVFGAFDIGRTSGKIYTAREVDYELAPSYMLRVRAVDSSSVKPRSNLLVVNIIVIDINDSAPKFTTDTCLFSVKENIALGTTVWNFTASDADSGSFGQVTYDISYQFPQTAFKIHPVTGALSVAERIDYERHKNYSLVVTASDKDPERTKRKSASLKCLVVVQDENDYAPKFVSRNIVKITENVPDGYPVTQMVALDEDSYSNGNVSYEITRGNEEKVFALDALTGLISLNRPSSLLKTKAYSLTIVATDNGTPRLATMQSVTIEIDSISNKIQVFNQSVYEVNLSEDADAGTVVLRFDTSAMFNNSIRFSIPEEFLYEAFTLDTGTGELRVIRGLDRETKDHYFMNIYATNKQNPLLYDFATIVIEILDVNDNSPTFQDSCHGLTIPENNEFGPVHKFVAVDRDLEENAKITYRIESGNADQKFFINPQNGEMSAKPLDREEQDEYTLLVVAEDHGRPSKQSVCRIRVAVVDRNDNIPVFNRQSYSVHVSEDVPVGHTVVQVQATDKDIGENSRITYQLRNDTRSLLHINEITGVVNTANILDREVITEYVVEVIASDGTTARSQTAKVLLTILIDDVNDNQPEFSRFRYESKISTTLRIGQPVAKVVATDKDLGQNSQVMYGFATPQDKFNINSDTGLITAKEDIRADGQPGSLYRMKVVATDQGKDVQKSSLGMLDIMVGDAPGDADVLKFSQSLYKGMVPENSRVGTKVQTVSAVWSDGRTTKVYYSIVDGNVGDIFELDKTSGNLTVRHNTDLDFEKHKKFNLTVLAETDEAVKTQAYASVVISVGDENDNAPHFSQNRYVSSVWEGNNKGTYVTQVLANDPDSGRYGELTYDIIDGNSDNAFIIDPPFSGIVKTNMVLDREIVESYKLTIVARDNGKPRRSASCTLKITIIDVNDNQPVFPHYHTVTVSEGAALGSVIFAVAANDVDANTEMAYSMPGSANKTFTVNPQNGNIAVATPLDREKQSRYILTIQASDKVHTTRTNLTVIVKDENDNAPVFSKAKYEVSVAEMTPAGTAILTLPATDADEGENGRIRYTIRIAPVSGFAINEQTGVITTTKPVVFEPNNPPLILAVSAEDHGSPKLSSLAEVQIRVTGVNRHAPVFKRTMYSVHVPEDVQLGQKLLQVSAHDPDAERGSSSVKYSLSGGDPDAVFQIDSRTGALIVVKKLDRESAATYTLHVAAADHGKPSRTATAEVIVDVDDVNDNAPVWNQTEYKAFVDEGLKRGSPVLQVKAVDFDAGENATVAYAILTGNEAGLFRINAVTGLVEVNGELDYETTSEYKLIVQATDSGRVKNQSAITEVMIYLTDANDNAPYFAVNLYKESIAENSPAGTVIFTARAHDKDKGSHGKLRYSITSSEVMDEFEVEPDTGKVSSKVVLDYETKETYNFVVTATDNGGSRADVQVTVDINSRDEFPPKFSQNGYRFFTSPESKKDDVVGQVAAADEDTGVDGAVVFRFQNPSEVLTINSSTGVISLLIDFHVENTTKPRPEISTLVIADSAKEGSKSDAALVTVIFGLPDPSDLTNGYADAWQTNGSLILGCLVGSLFLITILAVTGVFCVRSHRAKTSRRQQHLQNRSHHQQYSDSFDVLQYAPFRGLGIDNAASQHHHHHSHPSNHYHDPAAGSRSDASVSSGRGSATDDGVMITHLDGGHGHYYTDKKSSSSRRGGFPQTMPDSGLPDMDMSTGEYFHKVPIPVSAPGSHESIHRFDDEAGGEEKYFHQCQGNGSDQERRSHGSSSNSSVFERPSRRPTFKPTLQHPSSGNDKFDYLMWVPEYAPMAAVYAEIAEFPGHPSERSSESQSQNPYSLDGGGSQAGSVQFFSKSSSQTTLPSIPPHLMLQRNQYPPGRGNGQDAYQQQHHLNAYARK</sequence>
<feature type="domain" description="Cadherin" evidence="14">
    <location>
        <begin position="847"/>
        <end position="954"/>
    </location>
</feature>
<evidence type="ECO:0000313" key="16">
    <source>
        <dbReference type="Proteomes" id="UP000192578"/>
    </source>
</evidence>
<feature type="region of interest" description="Disordered" evidence="12">
    <location>
        <begin position="2392"/>
        <end position="2474"/>
    </location>
</feature>
<dbReference type="PROSITE" id="PS00232">
    <property type="entry name" value="CADHERIN_1"/>
    <property type="match status" value="10"/>
</dbReference>
<dbReference type="EMBL" id="MTYJ01000132">
    <property type="protein sequence ID" value="OQV12981.1"/>
    <property type="molecule type" value="Genomic_DNA"/>
</dbReference>
<dbReference type="Proteomes" id="UP000192578">
    <property type="component" value="Unassembled WGS sequence"/>
</dbReference>
<evidence type="ECO:0000256" key="1">
    <source>
        <dbReference type="ARBA" id="ARBA00004162"/>
    </source>
</evidence>
<dbReference type="InterPro" id="IPR020894">
    <property type="entry name" value="Cadherin_CS"/>
</dbReference>
<feature type="domain" description="Cadherin" evidence="14">
    <location>
        <begin position="1264"/>
        <end position="1368"/>
    </location>
</feature>
<dbReference type="Pfam" id="PF00028">
    <property type="entry name" value="Cadherin"/>
    <property type="match status" value="18"/>
</dbReference>
<evidence type="ECO:0000256" key="2">
    <source>
        <dbReference type="ARBA" id="ARBA00022475"/>
    </source>
</evidence>
<dbReference type="GO" id="GO:0005509">
    <property type="term" value="F:calcium ion binding"/>
    <property type="evidence" value="ECO:0007669"/>
    <property type="project" value="UniProtKB-UniRule"/>
</dbReference>
<feature type="domain" description="Cadherin" evidence="14">
    <location>
        <begin position="1369"/>
        <end position="1474"/>
    </location>
</feature>
<keyword evidence="9 13" id="KW-0472">Membrane</keyword>
<evidence type="ECO:0000256" key="11">
    <source>
        <dbReference type="PROSITE-ProRule" id="PRU00043"/>
    </source>
</evidence>
<feature type="compositionally biased region" description="Basic and acidic residues" evidence="12">
    <location>
        <begin position="2437"/>
        <end position="2449"/>
    </location>
</feature>
<dbReference type="FunFam" id="2.60.40.60:FF:000080">
    <property type="entry name" value="FAT atypical cadherin 1"/>
    <property type="match status" value="1"/>
</dbReference>
<evidence type="ECO:0000313" key="15">
    <source>
        <dbReference type="EMBL" id="OQV12981.1"/>
    </source>
</evidence>
<accession>A0A1W0WCP6</accession>
<organism evidence="15 16">
    <name type="scientific">Hypsibius exemplaris</name>
    <name type="common">Freshwater tardigrade</name>
    <dbReference type="NCBI Taxonomy" id="2072580"/>
    <lineage>
        <taxon>Eukaryota</taxon>
        <taxon>Metazoa</taxon>
        <taxon>Ecdysozoa</taxon>
        <taxon>Tardigrada</taxon>
        <taxon>Eutardigrada</taxon>
        <taxon>Parachela</taxon>
        <taxon>Hypsibioidea</taxon>
        <taxon>Hypsibiidae</taxon>
        <taxon>Hypsibius</taxon>
    </lineage>
</organism>
<dbReference type="FunFam" id="2.60.40.60:FF:000275">
    <property type="entry name" value="Si:dkey-30k22.7"/>
    <property type="match status" value="1"/>
</dbReference>
<dbReference type="FunFam" id="2.60.40.60:FF:000116">
    <property type="entry name" value="Dachsous cadherin-related 2"/>
    <property type="match status" value="1"/>
</dbReference>
<keyword evidence="2" id="KW-1003">Cell membrane</keyword>
<feature type="domain" description="Cadherin" evidence="14">
    <location>
        <begin position="535"/>
        <end position="634"/>
    </location>
</feature>
<evidence type="ECO:0000256" key="4">
    <source>
        <dbReference type="ARBA" id="ARBA00022729"/>
    </source>
</evidence>
<dbReference type="PANTHER" id="PTHR24026">
    <property type="entry name" value="FAT ATYPICAL CADHERIN-RELATED"/>
    <property type="match status" value="1"/>
</dbReference>
<feature type="domain" description="Cadherin" evidence="14">
    <location>
        <begin position="1059"/>
        <end position="1160"/>
    </location>
</feature>
<evidence type="ECO:0000256" key="9">
    <source>
        <dbReference type="ARBA" id="ARBA00023136"/>
    </source>
</evidence>
<dbReference type="GO" id="GO:0007163">
    <property type="term" value="P:establishment or maintenance of cell polarity"/>
    <property type="evidence" value="ECO:0007669"/>
    <property type="project" value="UniProtKB-ARBA"/>
</dbReference>
<comment type="subcellular location">
    <subcellularLocation>
        <location evidence="1">Cell membrane</location>
        <topology evidence="1">Single-pass membrane protein</topology>
    </subcellularLocation>
</comment>
<feature type="domain" description="Cadherin" evidence="14">
    <location>
        <begin position="1787"/>
        <end position="1891"/>
    </location>
</feature>
<dbReference type="GO" id="GO:0007156">
    <property type="term" value="P:homophilic cell adhesion via plasma membrane adhesion molecules"/>
    <property type="evidence" value="ECO:0007669"/>
    <property type="project" value="InterPro"/>
</dbReference>
<dbReference type="GO" id="GO:0005886">
    <property type="term" value="C:plasma membrane"/>
    <property type="evidence" value="ECO:0007669"/>
    <property type="project" value="UniProtKB-SubCell"/>
</dbReference>
<feature type="region of interest" description="Disordered" evidence="12">
    <location>
        <begin position="2506"/>
        <end position="2548"/>
    </location>
</feature>
<dbReference type="GO" id="GO:0009887">
    <property type="term" value="P:animal organ morphogenesis"/>
    <property type="evidence" value="ECO:0007669"/>
    <property type="project" value="UniProtKB-ARBA"/>
</dbReference>
<keyword evidence="4" id="KW-0732">Signal</keyword>
<keyword evidence="5" id="KW-0677">Repeat</keyword>
<feature type="domain" description="Cadherin" evidence="14">
    <location>
        <begin position="224"/>
        <end position="322"/>
    </location>
</feature>
<dbReference type="SUPFAM" id="SSF49313">
    <property type="entry name" value="Cadherin-like"/>
    <property type="match status" value="22"/>
</dbReference>
<feature type="domain" description="Cadherin" evidence="14">
    <location>
        <begin position="1583"/>
        <end position="1688"/>
    </location>
</feature>
<dbReference type="FunFam" id="2.60.40.60:FF:000140">
    <property type="entry name" value="Dachsous cadherin-related 1"/>
    <property type="match status" value="1"/>
</dbReference>
<feature type="compositionally biased region" description="Polar residues" evidence="12">
    <location>
        <begin position="2415"/>
        <end position="2424"/>
    </location>
</feature>
<feature type="domain" description="Cadherin" evidence="14">
    <location>
        <begin position="1477"/>
        <end position="1582"/>
    </location>
</feature>
<feature type="domain" description="Cadherin" evidence="14">
    <location>
        <begin position="960"/>
        <end position="1058"/>
    </location>
</feature>
<feature type="domain" description="Cadherin" evidence="14">
    <location>
        <begin position="1998"/>
        <end position="2103"/>
    </location>
</feature>
<comment type="caution">
    <text evidence="15">The sequence shown here is derived from an EMBL/GenBank/DDBJ whole genome shotgun (WGS) entry which is preliminary data.</text>
</comment>
<evidence type="ECO:0000256" key="7">
    <source>
        <dbReference type="ARBA" id="ARBA00022889"/>
    </source>
</evidence>
<gene>
    <name evidence="15" type="ORF">BV898_12739</name>
</gene>
<dbReference type="PANTHER" id="PTHR24026:SF126">
    <property type="entry name" value="PROTOCADHERIN FAT 4"/>
    <property type="match status" value="1"/>
</dbReference>
<name>A0A1W0WCP6_HYPEX</name>
<dbReference type="SMART" id="SM00112">
    <property type="entry name" value="CA"/>
    <property type="match status" value="20"/>
</dbReference>
<dbReference type="PROSITE" id="PS50268">
    <property type="entry name" value="CADHERIN_2"/>
    <property type="match status" value="19"/>
</dbReference>
<evidence type="ECO:0000256" key="10">
    <source>
        <dbReference type="ARBA" id="ARBA00023180"/>
    </source>
</evidence>
<feature type="domain" description="Cadherin" evidence="14">
    <location>
        <begin position="1688"/>
        <end position="1786"/>
    </location>
</feature>
<dbReference type="InterPro" id="IPR015919">
    <property type="entry name" value="Cadherin-like_sf"/>
</dbReference>
<feature type="domain" description="Cadherin" evidence="14">
    <location>
        <begin position="2104"/>
        <end position="2206"/>
    </location>
</feature>
<keyword evidence="3 13" id="KW-0812">Transmembrane</keyword>
<dbReference type="FunFam" id="2.60.40.60:FF:000020">
    <property type="entry name" value="Dachsous cadherin-related 1b"/>
    <property type="match status" value="9"/>
</dbReference>
<evidence type="ECO:0000256" key="3">
    <source>
        <dbReference type="ARBA" id="ARBA00022692"/>
    </source>
</evidence>
<feature type="domain" description="Cadherin" evidence="14">
    <location>
        <begin position="1161"/>
        <end position="1263"/>
    </location>
</feature>